<gene>
    <name evidence="1" type="ORF">CSB93_5456</name>
</gene>
<evidence type="ECO:0000313" key="1">
    <source>
        <dbReference type="EMBL" id="AVK05880.1"/>
    </source>
</evidence>
<protein>
    <submittedName>
        <fullName evidence="1">Uncharacterized protein</fullName>
    </submittedName>
</protein>
<organism evidence="1 2">
    <name type="scientific">Pseudomonas paraeruginosa</name>
    <dbReference type="NCBI Taxonomy" id="2994495"/>
    <lineage>
        <taxon>Bacteria</taxon>
        <taxon>Pseudomonadati</taxon>
        <taxon>Pseudomonadota</taxon>
        <taxon>Gammaproteobacteria</taxon>
        <taxon>Pseudomonadales</taxon>
        <taxon>Pseudomonadaceae</taxon>
        <taxon>Pseudomonas</taxon>
    </lineage>
</organism>
<dbReference type="Pfam" id="PF14595">
    <property type="entry name" value="Thioredoxin_9"/>
    <property type="match status" value="1"/>
</dbReference>
<dbReference type="GeneID" id="77222186"/>
<keyword evidence="2" id="KW-1185">Reference proteome</keyword>
<reference evidence="1 2" key="1">
    <citation type="submission" date="2018-02" db="EMBL/GenBank/DDBJ databases">
        <title>FDA/CDC Antimicrobial Resistant Isolate Bank Genome Sequencing.</title>
        <authorList>
            <person name="Benahmed F.H."/>
            <person name="Lutgring J.D."/>
            <person name="Yoo B."/>
            <person name="Machado M."/>
            <person name="Brown A."/>
            <person name="McAllister G."/>
            <person name="Perry A."/>
            <person name="Halpin A.L."/>
            <person name="Vavikolanu K."/>
            <person name="Ott S."/>
            <person name="Zhao X."/>
            <person name="Tallon L.J."/>
            <person name="Sadzewicz L."/>
            <person name="Aluvathingal J."/>
            <person name="Nadendla S."/>
            <person name="Voskania-kordi A."/>
            <person name="Simonyan V."/>
            <person name="Patel J."/>
            <person name="Shawar R.M."/>
        </authorList>
    </citation>
    <scope>NUCLEOTIDE SEQUENCE [LARGE SCALE GENOMIC DNA]</scope>
    <source>
        <strain evidence="1 2">AR_0356</strain>
    </source>
</reference>
<evidence type="ECO:0000313" key="2">
    <source>
        <dbReference type="Proteomes" id="UP000238390"/>
    </source>
</evidence>
<dbReference type="AlphaFoldDB" id="A0A2R3IVE6"/>
<dbReference type="Proteomes" id="UP000238390">
    <property type="component" value="Chromosome"/>
</dbReference>
<dbReference type="RefSeq" id="WP_033998838.1">
    <property type="nucleotide sequence ID" value="NZ_CP020560.1"/>
</dbReference>
<name>A0A2R3IVE6_9PSED</name>
<proteinExistence type="predicted"/>
<dbReference type="EMBL" id="CP027169">
    <property type="protein sequence ID" value="AVK05880.1"/>
    <property type="molecule type" value="Genomic_DNA"/>
</dbReference>
<dbReference type="InterPro" id="IPR036249">
    <property type="entry name" value="Thioredoxin-like_sf"/>
</dbReference>
<accession>A0A2R3IVE6</accession>
<sequence length="169" mass="18694">MVSYAELFDIGEDFSAFVGRGLAAEQGAVARIRQKLEADALSDASRERLRRIDKRYRLLAAGEMWCPDCQINLAALDFMQRLQPNLELAIISRGRAEDALRERLGLERVSIPLVLVLDEEFHPLGRFVERPQAVLAGGPEALPAYKAGDYLDSTVDEILAIIENPAAGD</sequence>
<dbReference type="Gene3D" id="3.40.30.10">
    <property type="entry name" value="Glutaredoxin"/>
    <property type="match status" value="1"/>
</dbReference>
<dbReference type="SUPFAM" id="SSF52833">
    <property type="entry name" value="Thioredoxin-like"/>
    <property type="match status" value="1"/>
</dbReference>